<gene>
    <name evidence="1" type="ORF">UTRI_05547</name>
</gene>
<keyword evidence="2" id="KW-1185">Reference proteome</keyword>
<evidence type="ECO:0000313" key="1">
    <source>
        <dbReference type="EMBL" id="SPO29725.1"/>
    </source>
</evidence>
<protein>
    <submittedName>
        <fullName evidence="1">Uncharacterized protein</fullName>
    </submittedName>
</protein>
<organism evidence="1 2">
    <name type="scientific">Ustilago trichophora</name>
    <dbReference type="NCBI Taxonomy" id="86804"/>
    <lineage>
        <taxon>Eukaryota</taxon>
        <taxon>Fungi</taxon>
        <taxon>Dikarya</taxon>
        <taxon>Basidiomycota</taxon>
        <taxon>Ustilaginomycotina</taxon>
        <taxon>Ustilaginomycetes</taxon>
        <taxon>Ustilaginales</taxon>
        <taxon>Ustilaginaceae</taxon>
        <taxon>Ustilago</taxon>
    </lineage>
</organism>
<reference evidence="1 2" key="1">
    <citation type="submission" date="2018-03" db="EMBL/GenBank/DDBJ databases">
        <authorList>
            <person name="Guldener U."/>
        </authorList>
    </citation>
    <scope>NUCLEOTIDE SEQUENCE [LARGE SCALE GENOMIC DNA]</scope>
    <source>
        <strain evidence="1 2">NBRC100155</strain>
    </source>
</reference>
<name>A0A5C3EI22_9BASI</name>
<sequence length="110" mass="11407">MLLTAAHASLPPLVALPSRSLPLSLLNRPASSTTCGSTSSSTFALDFRSSPSISPFELFYSSRLSSSSGLLHPSLCLPRPFNIGVTAQQRAAAYPPALSGPIFALFEAGG</sequence>
<evidence type="ECO:0000313" key="2">
    <source>
        <dbReference type="Proteomes" id="UP000324022"/>
    </source>
</evidence>
<dbReference type="Proteomes" id="UP000324022">
    <property type="component" value="Unassembled WGS sequence"/>
</dbReference>
<dbReference type="AlphaFoldDB" id="A0A5C3EI22"/>
<dbReference type="EMBL" id="OOIN01000029">
    <property type="protein sequence ID" value="SPO29725.1"/>
    <property type="molecule type" value="Genomic_DNA"/>
</dbReference>
<accession>A0A5C3EI22</accession>
<proteinExistence type="predicted"/>